<dbReference type="AlphaFoldDB" id="A0A101NIP0"/>
<evidence type="ECO:0000256" key="1">
    <source>
        <dbReference type="SAM" id="MobiDB-lite"/>
    </source>
</evidence>
<feature type="compositionally biased region" description="Polar residues" evidence="1">
    <location>
        <begin position="110"/>
        <end position="126"/>
    </location>
</feature>
<dbReference type="OrthoDB" id="4209931at2"/>
<feature type="signal peptide" evidence="2">
    <location>
        <begin position="1"/>
        <end position="27"/>
    </location>
</feature>
<reference evidence="3 4" key="1">
    <citation type="submission" date="2015-10" db="EMBL/GenBank/DDBJ databases">
        <title>Draft genome sequence of Streptomyces cellostaticus DSM 40189, type strain for the species Streptomyces cellostaticus.</title>
        <authorList>
            <person name="Ruckert C."/>
            <person name="Winkler A."/>
            <person name="Kalinowski J."/>
            <person name="Kampfer P."/>
            <person name="Glaeser S."/>
        </authorList>
    </citation>
    <scope>NUCLEOTIDE SEQUENCE [LARGE SCALE GENOMIC DNA]</scope>
    <source>
        <strain evidence="3 4">DSM 40189</strain>
    </source>
</reference>
<evidence type="ECO:0000256" key="2">
    <source>
        <dbReference type="SAM" id="SignalP"/>
    </source>
</evidence>
<feature type="compositionally biased region" description="Polar residues" evidence="1">
    <location>
        <begin position="74"/>
        <end position="98"/>
    </location>
</feature>
<evidence type="ECO:0000313" key="3">
    <source>
        <dbReference type="EMBL" id="KUM93704.1"/>
    </source>
</evidence>
<keyword evidence="2" id="KW-0732">Signal</keyword>
<sequence>MRKLHKAALVFAAAGGLSAIGSGPSVAVASLAYNGAVPPPAAQPDVQAGSWTSSRAAVSTDGSPAPQAAPQRPTEITPQVNPTLNPQINPQISPQTAPTAAPMRGGSGPGMNQSNLFRPSQECSPQNLLNANLPVAVLGASETRGITCKQANSQANAASNAH</sequence>
<gene>
    <name evidence="3" type="ORF">AQI88_25170</name>
</gene>
<organism evidence="3 4">
    <name type="scientific">Streptomyces cellostaticus</name>
    <dbReference type="NCBI Taxonomy" id="67285"/>
    <lineage>
        <taxon>Bacteria</taxon>
        <taxon>Bacillati</taxon>
        <taxon>Actinomycetota</taxon>
        <taxon>Actinomycetes</taxon>
        <taxon>Kitasatosporales</taxon>
        <taxon>Streptomycetaceae</taxon>
        <taxon>Streptomyces</taxon>
    </lineage>
</organism>
<dbReference type="Proteomes" id="UP000054241">
    <property type="component" value="Unassembled WGS sequence"/>
</dbReference>
<name>A0A101NIP0_9ACTN</name>
<feature type="chain" id="PRO_5039674978" description="RdlA protein" evidence="2">
    <location>
        <begin position="28"/>
        <end position="162"/>
    </location>
</feature>
<accession>A0A101NIP0</accession>
<dbReference type="EMBL" id="LMWL01000044">
    <property type="protein sequence ID" value="KUM93704.1"/>
    <property type="molecule type" value="Genomic_DNA"/>
</dbReference>
<evidence type="ECO:0008006" key="5">
    <source>
        <dbReference type="Google" id="ProtNLM"/>
    </source>
</evidence>
<protein>
    <recommendedName>
        <fullName evidence="5">RdlA protein</fullName>
    </recommendedName>
</protein>
<evidence type="ECO:0000313" key="4">
    <source>
        <dbReference type="Proteomes" id="UP000054241"/>
    </source>
</evidence>
<feature type="compositionally biased region" description="Polar residues" evidence="1">
    <location>
        <begin position="49"/>
        <end position="62"/>
    </location>
</feature>
<keyword evidence="4" id="KW-1185">Reference proteome</keyword>
<dbReference type="RefSeq" id="WP_067003353.1">
    <property type="nucleotide sequence ID" value="NZ_BNDU01000006.1"/>
</dbReference>
<comment type="caution">
    <text evidence="3">The sequence shown here is derived from an EMBL/GenBank/DDBJ whole genome shotgun (WGS) entry which is preliminary data.</text>
</comment>
<feature type="region of interest" description="Disordered" evidence="1">
    <location>
        <begin position="42"/>
        <end position="126"/>
    </location>
</feature>
<proteinExistence type="predicted"/>